<keyword evidence="2" id="KW-0472">Membrane</keyword>
<protein>
    <submittedName>
        <fullName evidence="3">Uncharacterized protein</fullName>
    </submittedName>
</protein>
<gene>
    <name evidence="3" type="ORF">GCM10023322_65370</name>
</gene>
<proteinExistence type="predicted"/>
<comment type="caution">
    <text evidence="3">The sequence shown here is derived from an EMBL/GenBank/DDBJ whole genome shotgun (WGS) entry which is preliminary data.</text>
</comment>
<feature type="compositionally biased region" description="Basic and acidic residues" evidence="1">
    <location>
        <begin position="947"/>
        <end position="958"/>
    </location>
</feature>
<evidence type="ECO:0000313" key="4">
    <source>
        <dbReference type="Proteomes" id="UP001501570"/>
    </source>
</evidence>
<organism evidence="3 4">
    <name type="scientific">Rugosimonospora acidiphila</name>
    <dbReference type="NCBI Taxonomy" id="556531"/>
    <lineage>
        <taxon>Bacteria</taxon>
        <taxon>Bacillati</taxon>
        <taxon>Actinomycetota</taxon>
        <taxon>Actinomycetes</taxon>
        <taxon>Micromonosporales</taxon>
        <taxon>Micromonosporaceae</taxon>
        <taxon>Rugosimonospora</taxon>
    </lineage>
</organism>
<feature type="transmembrane region" description="Helical" evidence="2">
    <location>
        <begin position="637"/>
        <end position="658"/>
    </location>
</feature>
<evidence type="ECO:0000256" key="2">
    <source>
        <dbReference type="SAM" id="Phobius"/>
    </source>
</evidence>
<keyword evidence="2" id="KW-1133">Transmembrane helix</keyword>
<keyword evidence="4" id="KW-1185">Reference proteome</keyword>
<name>A0ABP9SJC1_9ACTN</name>
<reference evidence="4" key="1">
    <citation type="journal article" date="2019" name="Int. J. Syst. Evol. Microbiol.">
        <title>The Global Catalogue of Microorganisms (GCM) 10K type strain sequencing project: providing services to taxonomists for standard genome sequencing and annotation.</title>
        <authorList>
            <consortium name="The Broad Institute Genomics Platform"/>
            <consortium name="The Broad Institute Genome Sequencing Center for Infectious Disease"/>
            <person name="Wu L."/>
            <person name="Ma J."/>
        </authorList>
    </citation>
    <scope>NUCLEOTIDE SEQUENCE [LARGE SCALE GENOMIC DNA]</scope>
    <source>
        <strain evidence="4">JCM 18304</strain>
    </source>
</reference>
<evidence type="ECO:0000313" key="3">
    <source>
        <dbReference type="EMBL" id="GAA5196439.1"/>
    </source>
</evidence>
<dbReference type="EMBL" id="BAABJQ010000026">
    <property type="protein sequence ID" value="GAA5196439.1"/>
    <property type="molecule type" value="Genomic_DNA"/>
</dbReference>
<keyword evidence="2" id="KW-0812">Transmembrane</keyword>
<dbReference type="RefSeq" id="WP_345636188.1">
    <property type="nucleotide sequence ID" value="NZ_BAABJQ010000026.1"/>
</dbReference>
<feature type="region of interest" description="Disordered" evidence="1">
    <location>
        <begin position="937"/>
        <end position="961"/>
    </location>
</feature>
<accession>A0ABP9SJC1</accession>
<evidence type="ECO:0000256" key="1">
    <source>
        <dbReference type="SAM" id="MobiDB-lite"/>
    </source>
</evidence>
<feature type="transmembrane region" description="Helical" evidence="2">
    <location>
        <begin position="612"/>
        <end position="630"/>
    </location>
</feature>
<dbReference type="Proteomes" id="UP001501570">
    <property type="component" value="Unassembled WGS sequence"/>
</dbReference>
<sequence length="1108" mass="118975">MTADTGTYTFLPWLRSGFGNRVQAPAGDPAVRLRAGFDVEVTISGVGLDGSAPASTAPQHVELYGPGDIIGVDPSAISRREPPDWTTNFEPNHLVCLEFYEEDLPWRYTPAAADGRRLLPWLALIVLSEEEFQDLGRGAGQPLAAIKTLVDLTGIAPPGELSAWAHVHVNAELATDIVSTDTTTITGALAATLAANPDLASSRLLCPRKLAPSTAYHAFLVPAFESGRLAGLGIDPAPLMTDPANGLTATAPAWGVSYPVRPAADQLPVYHRWYFRTGERGDFEDLVRVLQPRVVDSRVGTRDLDVSDPAPGIAGIAGPDGDGVLRLGGALRAPRATLPPDQRAEAERYDAWDQPYPHPFQRQLAAFLNLPDAYGRDGVTANSGPDVPPAASDDDPVVVPPSYGRWHALTERLLTEPDGTPRPDRENWLHETNLDPRWRVAAGFGTDVVQARQESLMAAAWAQIGDVLAANTRIRQGQLAARTSLTWYRQLGGAAPASELAASQVVALAAPLHRRVVSAGLSVRYRVKQSPLTEATVSTTMRRLARPGGRLATGLGLPPVRPMGTLVDRVNDGEVHTAPPKPLPDTPSPDDLADAIAPAGPLATLLRWLARVPWPLLVLFVAVVAGLVALASTGGVVIALIVAAVATVLALAAVPWWLAVRDRASAADLVRPANQTPAAVDRLPGSAGFTLVSPVPLPAPGPGLAPRGTDNAVAVRFKDALRDNYRLVAASAEAGLVAVPVPLSMTTVAGSILAATDPAVTVPAAVFDGVTLPARVVAEIGERFVEAMAYPEFDSPMYEPLVDLSDEAFVPGLHYVEPNSVTLLETNQSFIEAYLVGLNHEFARELLWREYPTDQRGSYFRQFWDVRTQLRADAGTAAGREALKDITPLDHWPRLSHLGDHDNREATRRNEEELVLVIRGELLKKYPNAIISAQPARWQPVSATDPTPDKSQERRPDDAQPILTPLYEARVRPDIFLFGFDLTAEQARGDDTVDDKPGWFFRIEEVPGDARFGFDTSREGDLNVYNDLAWSDVVPGGADGDPVRVASLPTVALVEPTAPEVEEKHDQWESDRHVPLGSAASAAELAYVALQAPVLMAVHAAELLPHQG</sequence>